<protein>
    <submittedName>
        <fullName evidence="4">PfkB family carbohydrate kinase</fullName>
    </submittedName>
</protein>
<organism evidence="4">
    <name type="scientific">Streptomyces sp. R08</name>
    <dbReference type="NCBI Taxonomy" id="3238624"/>
    <lineage>
        <taxon>Bacteria</taxon>
        <taxon>Bacillati</taxon>
        <taxon>Actinomycetota</taxon>
        <taxon>Actinomycetes</taxon>
        <taxon>Kitasatosporales</taxon>
        <taxon>Streptomycetaceae</taxon>
        <taxon>Streptomyces</taxon>
    </lineage>
</organism>
<proteinExistence type="predicted"/>
<dbReference type="InterPro" id="IPR011611">
    <property type="entry name" value="PfkB_dom"/>
</dbReference>
<dbReference type="SUPFAM" id="SSF53613">
    <property type="entry name" value="Ribokinase-like"/>
    <property type="match status" value="1"/>
</dbReference>
<reference evidence="4" key="1">
    <citation type="submission" date="2024-07" db="EMBL/GenBank/DDBJ databases">
        <authorList>
            <person name="Yu S.T."/>
        </authorList>
    </citation>
    <scope>NUCLEOTIDE SEQUENCE</scope>
    <source>
        <strain evidence="4">R08</strain>
    </source>
</reference>
<accession>A0AB39M7X2</accession>
<gene>
    <name evidence="4" type="ORF">AB5J58_19490</name>
</gene>
<sequence length="302" mass="30457">MERGRPTGLFVGLCTLDVIQLVDHAPGANEKLTALAQVVAAGGPAANAAVTFAHLGGTPRLLTAIGAHPLGVGVVADLAALGVAVSDLAADSPDPPAVSSVLVTASTGERAVASTNATAHRLTPPDDLDALVTACDLVEFDGHHMDLAVAAARSARALGRNTLFDGGSWKPGTQDLLPYIDVAVCSADFHPPGTTTPTDTLRFLREHGVTWSAVSRGADPIVWAGPDGEGEVGVPSVKVADTVGAGDVLHGALAHHLAGSRPTPESFAGALRAAAAVASRACASFGTRAWMREGPPGPTRPA</sequence>
<feature type="domain" description="Carbohydrate kinase PfkB" evidence="3">
    <location>
        <begin position="10"/>
        <end position="289"/>
    </location>
</feature>
<dbReference type="InterPro" id="IPR029056">
    <property type="entry name" value="Ribokinase-like"/>
</dbReference>
<dbReference type="AlphaFoldDB" id="A0AB39M7X2"/>
<dbReference type="InterPro" id="IPR002173">
    <property type="entry name" value="Carboh/pur_kinase_PfkB_CS"/>
</dbReference>
<keyword evidence="2 4" id="KW-0418">Kinase</keyword>
<dbReference type="GO" id="GO:0016301">
    <property type="term" value="F:kinase activity"/>
    <property type="evidence" value="ECO:0007669"/>
    <property type="project" value="UniProtKB-KW"/>
</dbReference>
<dbReference type="InterPro" id="IPR052562">
    <property type="entry name" value="Ketohexokinase-related"/>
</dbReference>
<dbReference type="RefSeq" id="WP_369188421.1">
    <property type="nucleotide sequence ID" value="NZ_CP163431.1"/>
</dbReference>
<name>A0AB39M7X2_9ACTN</name>
<evidence type="ECO:0000313" key="4">
    <source>
        <dbReference type="EMBL" id="XDQ02248.1"/>
    </source>
</evidence>
<evidence type="ECO:0000259" key="3">
    <source>
        <dbReference type="Pfam" id="PF00294"/>
    </source>
</evidence>
<dbReference type="PANTHER" id="PTHR42774:SF3">
    <property type="entry name" value="KETOHEXOKINASE"/>
    <property type="match status" value="1"/>
</dbReference>
<dbReference type="Gene3D" id="3.40.1190.20">
    <property type="match status" value="1"/>
</dbReference>
<dbReference type="PROSITE" id="PS00584">
    <property type="entry name" value="PFKB_KINASES_2"/>
    <property type="match status" value="1"/>
</dbReference>
<evidence type="ECO:0000256" key="2">
    <source>
        <dbReference type="ARBA" id="ARBA00022777"/>
    </source>
</evidence>
<dbReference type="EMBL" id="CP163431">
    <property type="protein sequence ID" value="XDQ02248.1"/>
    <property type="molecule type" value="Genomic_DNA"/>
</dbReference>
<evidence type="ECO:0000256" key="1">
    <source>
        <dbReference type="ARBA" id="ARBA00022679"/>
    </source>
</evidence>
<dbReference type="PANTHER" id="PTHR42774">
    <property type="entry name" value="PHOSPHOTRANSFERASE SYSTEM TRANSPORT PROTEIN"/>
    <property type="match status" value="1"/>
</dbReference>
<keyword evidence="1" id="KW-0808">Transferase</keyword>
<dbReference type="Pfam" id="PF00294">
    <property type="entry name" value="PfkB"/>
    <property type="match status" value="1"/>
</dbReference>